<dbReference type="PROSITE" id="PS50968">
    <property type="entry name" value="BIOTINYL_LIPOYL"/>
    <property type="match status" value="1"/>
</dbReference>
<dbReference type="GO" id="GO:0045254">
    <property type="term" value="C:pyruvate dehydrogenase complex"/>
    <property type="evidence" value="ECO:0007669"/>
    <property type="project" value="InterPro"/>
</dbReference>
<dbReference type="Pfam" id="PF00364">
    <property type="entry name" value="Biotin_lipoyl"/>
    <property type="match status" value="1"/>
</dbReference>
<evidence type="ECO:0000313" key="3">
    <source>
        <dbReference type="Proteomes" id="UP000789572"/>
    </source>
</evidence>
<evidence type="ECO:0000259" key="1">
    <source>
        <dbReference type="PROSITE" id="PS50968"/>
    </source>
</evidence>
<dbReference type="GO" id="GO:0006086">
    <property type="term" value="P:pyruvate decarboxylation to acetyl-CoA"/>
    <property type="evidence" value="ECO:0007669"/>
    <property type="project" value="InterPro"/>
</dbReference>
<dbReference type="InterPro" id="IPR045257">
    <property type="entry name" value="E2/Pdx1"/>
</dbReference>
<dbReference type="OrthoDB" id="537444at2759"/>
<gene>
    <name evidence="2" type="ORF">POCULU_LOCUS10584</name>
</gene>
<accession>A0A9N9E5N4</accession>
<dbReference type="PANTHER" id="PTHR23151:SF90">
    <property type="entry name" value="DIHYDROLIPOYLLYSINE-RESIDUE ACETYLTRANSFERASE COMPONENT OF PYRUVATE DEHYDROGENASE COMPLEX, MITOCHONDRIAL-RELATED"/>
    <property type="match status" value="1"/>
</dbReference>
<dbReference type="InterPro" id="IPR000089">
    <property type="entry name" value="Biotin_lipoyl"/>
</dbReference>
<feature type="domain" description="Lipoyl-binding" evidence="1">
    <location>
        <begin position="1"/>
        <end position="64"/>
    </location>
</feature>
<protein>
    <submittedName>
        <fullName evidence="2">8398_t:CDS:1</fullName>
    </submittedName>
</protein>
<proteinExistence type="predicted"/>
<dbReference type="AlphaFoldDB" id="A0A9N9E5N4"/>
<comment type="caution">
    <text evidence="2">The sequence shown here is derived from an EMBL/GenBank/DDBJ whole genome shotgun (WGS) entry which is preliminary data.</text>
</comment>
<dbReference type="Proteomes" id="UP000789572">
    <property type="component" value="Unassembled WGS sequence"/>
</dbReference>
<keyword evidence="3" id="KW-1185">Reference proteome</keyword>
<dbReference type="EMBL" id="CAJVPJ010005714">
    <property type="protein sequence ID" value="CAG8663585.1"/>
    <property type="molecule type" value="Genomic_DNA"/>
</dbReference>
<dbReference type="Gene3D" id="2.40.50.100">
    <property type="match status" value="1"/>
</dbReference>
<dbReference type="SUPFAM" id="SSF51230">
    <property type="entry name" value="Single hybrid motif"/>
    <property type="match status" value="1"/>
</dbReference>
<dbReference type="PANTHER" id="PTHR23151">
    <property type="entry name" value="DIHYDROLIPOAMIDE ACETYL/SUCCINYL-TRANSFERASE-RELATED"/>
    <property type="match status" value="1"/>
</dbReference>
<feature type="non-terminal residue" evidence="2">
    <location>
        <position position="64"/>
    </location>
</feature>
<name>A0A9N9E5N4_9GLOM</name>
<dbReference type="CDD" id="cd06849">
    <property type="entry name" value="lipoyl_domain"/>
    <property type="match status" value="1"/>
</dbReference>
<organism evidence="2 3">
    <name type="scientific">Paraglomus occultum</name>
    <dbReference type="NCBI Taxonomy" id="144539"/>
    <lineage>
        <taxon>Eukaryota</taxon>
        <taxon>Fungi</taxon>
        <taxon>Fungi incertae sedis</taxon>
        <taxon>Mucoromycota</taxon>
        <taxon>Glomeromycotina</taxon>
        <taxon>Glomeromycetes</taxon>
        <taxon>Paraglomerales</taxon>
        <taxon>Paraglomeraceae</taxon>
        <taxon>Paraglomus</taxon>
    </lineage>
</organism>
<dbReference type="GO" id="GO:0004742">
    <property type="term" value="F:dihydrolipoyllysine-residue acetyltransferase activity"/>
    <property type="evidence" value="ECO:0007669"/>
    <property type="project" value="TreeGrafter"/>
</dbReference>
<evidence type="ECO:0000313" key="2">
    <source>
        <dbReference type="EMBL" id="CAG8663585.1"/>
    </source>
</evidence>
<dbReference type="InterPro" id="IPR011053">
    <property type="entry name" value="Single_hybrid_motif"/>
</dbReference>
<sequence>MPALSPTMTEGTIVSWKKQEGQKYSAGEVLLEIESDKAQIEVEAPEDGLLAKILIPGGQKCAVG</sequence>
<reference evidence="2" key="1">
    <citation type="submission" date="2021-06" db="EMBL/GenBank/DDBJ databases">
        <authorList>
            <person name="Kallberg Y."/>
            <person name="Tangrot J."/>
            <person name="Rosling A."/>
        </authorList>
    </citation>
    <scope>NUCLEOTIDE SEQUENCE</scope>
    <source>
        <strain evidence="2">IA702</strain>
    </source>
</reference>